<evidence type="ECO:0000313" key="2">
    <source>
        <dbReference type="EMBL" id="JAA67201.1"/>
    </source>
</evidence>
<protein>
    <submittedName>
        <fullName evidence="2">Putative centromere/kinetochore protein zw10</fullName>
    </submittedName>
</protein>
<dbReference type="EMBL" id="GADI01006607">
    <property type="protein sequence ID" value="JAA67201.1"/>
    <property type="molecule type" value="mRNA"/>
</dbReference>
<reference evidence="2" key="1">
    <citation type="submission" date="2012-12" db="EMBL/GenBank/DDBJ databases">
        <title>Identification and characterization of a phenylalanine ammonia-lyase gene family in Isatis indigotica Fort.</title>
        <authorList>
            <person name="Liu Q."/>
            <person name="Chen J."/>
            <person name="Zhou X."/>
            <person name="Di P."/>
            <person name="Xiao Y."/>
            <person name="Xuan H."/>
            <person name="Zhang L."/>
            <person name="Chen W."/>
        </authorList>
    </citation>
    <scope>NUCLEOTIDE SEQUENCE</scope>
    <source>
        <tissue evidence="2">Salivary gland</tissue>
    </source>
</reference>
<proteinExistence type="evidence at transcript level"/>
<accession>A0A0K8R812</accession>
<keyword evidence="1" id="KW-0175">Coiled coil</keyword>
<dbReference type="AlphaFoldDB" id="A0A0K8R812"/>
<name>A0A0K8R812_IXORI</name>
<sequence>MTYSLSEVIQQKRRECLGRPPGDTGDTVVAGGCLYYFLPCATPRSSQKVFLEFPFEDWDDREVCARAAYVFKPPDVMTSLIAEILMPKEPLERANIKAIVSKLSRTIDDLKVDVQKELVSRYDIFQPYYHDSKHLAVCLDSALKEVDCVLKDVQDLVKPRLAQTTSEFELLSRELESLEQQSVEVEKIRRACMTCWRAPRRSSSRKTC</sequence>
<evidence type="ECO:0000256" key="1">
    <source>
        <dbReference type="SAM" id="Coils"/>
    </source>
</evidence>
<feature type="coiled-coil region" evidence="1">
    <location>
        <begin position="161"/>
        <end position="188"/>
    </location>
</feature>
<organism evidence="2">
    <name type="scientific">Ixodes ricinus</name>
    <name type="common">Common tick</name>
    <name type="synonym">Acarus ricinus</name>
    <dbReference type="NCBI Taxonomy" id="34613"/>
    <lineage>
        <taxon>Eukaryota</taxon>
        <taxon>Metazoa</taxon>
        <taxon>Ecdysozoa</taxon>
        <taxon>Arthropoda</taxon>
        <taxon>Chelicerata</taxon>
        <taxon>Arachnida</taxon>
        <taxon>Acari</taxon>
        <taxon>Parasitiformes</taxon>
        <taxon>Ixodida</taxon>
        <taxon>Ixodoidea</taxon>
        <taxon>Ixodidae</taxon>
        <taxon>Ixodinae</taxon>
        <taxon>Ixodes</taxon>
    </lineage>
</organism>